<name>A0AAV2EZ95_9ROSI</name>
<keyword evidence="2" id="KW-1185">Reference proteome</keyword>
<proteinExistence type="predicted"/>
<evidence type="ECO:0000313" key="2">
    <source>
        <dbReference type="Proteomes" id="UP001497516"/>
    </source>
</evidence>
<dbReference type="EMBL" id="OZ034818">
    <property type="protein sequence ID" value="CAL1391301.1"/>
    <property type="molecule type" value="Genomic_DNA"/>
</dbReference>
<dbReference type="AlphaFoldDB" id="A0AAV2EZ95"/>
<protein>
    <submittedName>
        <fullName evidence="1">Uncharacterized protein</fullName>
    </submittedName>
</protein>
<dbReference type="Proteomes" id="UP001497516">
    <property type="component" value="Chromosome 5"/>
</dbReference>
<gene>
    <name evidence="1" type="ORF">LTRI10_LOCUS32031</name>
</gene>
<organism evidence="1 2">
    <name type="scientific">Linum trigynum</name>
    <dbReference type="NCBI Taxonomy" id="586398"/>
    <lineage>
        <taxon>Eukaryota</taxon>
        <taxon>Viridiplantae</taxon>
        <taxon>Streptophyta</taxon>
        <taxon>Embryophyta</taxon>
        <taxon>Tracheophyta</taxon>
        <taxon>Spermatophyta</taxon>
        <taxon>Magnoliopsida</taxon>
        <taxon>eudicotyledons</taxon>
        <taxon>Gunneridae</taxon>
        <taxon>Pentapetalae</taxon>
        <taxon>rosids</taxon>
        <taxon>fabids</taxon>
        <taxon>Malpighiales</taxon>
        <taxon>Linaceae</taxon>
        <taxon>Linum</taxon>
    </lineage>
</organism>
<reference evidence="1 2" key="1">
    <citation type="submission" date="2024-04" db="EMBL/GenBank/DDBJ databases">
        <authorList>
            <person name="Fracassetti M."/>
        </authorList>
    </citation>
    <scope>NUCLEOTIDE SEQUENCE [LARGE SCALE GENOMIC DNA]</scope>
</reference>
<evidence type="ECO:0000313" key="1">
    <source>
        <dbReference type="EMBL" id="CAL1391301.1"/>
    </source>
</evidence>
<accession>A0AAV2EZ95</accession>
<sequence length="79" mass="9516">MPYFSILETTDHEIKLSLFSTDNKVYRSYSPRMISPLSTDLGQFKFRLHFRNFVCVERPFSMDFEGYRSQIWPEAILQR</sequence>